<accession>A0AAV4MDS6</accession>
<evidence type="ECO:0000313" key="1">
    <source>
        <dbReference type="EMBL" id="GIX70558.1"/>
    </source>
</evidence>
<sequence length="118" mass="13075">MGTWFERTAPIIQGRHNIMLCDHLTPSFSSLPDGRWPKKPSDSPPFWSCSRLALHFIGLRHDTLGAVPQVPPQKVPRSLSGFTEMAKKTLLDIIEYSAGVRCPTSPSNNPPFGDCSGW</sequence>
<comment type="caution">
    <text evidence="1">The sequence shown here is derived from an EMBL/GenBank/DDBJ whole genome shotgun (WGS) entry which is preliminary data.</text>
</comment>
<organism evidence="1 2">
    <name type="scientific">Caerostris extrusa</name>
    <name type="common">Bark spider</name>
    <name type="synonym">Caerostris bankana</name>
    <dbReference type="NCBI Taxonomy" id="172846"/>
    <lineage>
        <taxon>Eukaryota</taxon>
        <taxon>Metazoa</taxon>
        <taxon>Ecdysozoa</taxon>
        <taxon>Arthropoda</taxon>
        <taxon>Chelicerata</taxon>
        <taxon>Arachnida</taxon>
        <taxon>Araneae</taxon>
        <taxon>Araneomorphae</taxon>
        <taxon>Entelegynae</taxon>
        <taxon>Araneoidea</taxon>
        <taxon>Araneidae</taxon>
        <taxon>Caerostris</taxon>
    </lineage>
</organism>
<dbReference type="AlphaFoldDB" id="A0AAV4MDS6"/>
<proteinExistence type="predicted"/>
<dbReference type="EMBL" id="BPLR01019687">
    <property type="protein sequence ID" value="GIX70558.1"/>
    <property type="molecule type" value="Genomic_DNA"/>
</dbReference>
<name>A0AAV4MDS6_CAEEX</name>
<protein>
    <submittedName>
        <fullName evidence="1">Uncharacterized protein</fullName>
    </submittedName>
</protein>
<evidence type="ECO:0000313" key="2">
    <source>
        <dbReference type="Proteomes" id="UP001054945"/>
    </source>
</evidence>
<gene>
    <name evidence="1" type="ORF">CEXT_63561</name>
</gene>
<keyword evidence="2" id="KW-1185">Reference proteome</keyword>
<reference evidence="1 2" key="1">
    <citation type="submission" date="2021-06" db="EMBL/GenBank/DDBJ databases">
        <title>Caerostris extrusa draft genome.</title>
        <authorList>
            <person name="Kono N."/>
            <person name="Arakawa K."/>
        </authorList>
    </citation>
    <scope>NUCLEOTIDE SEQUENCE [LARGE SCALE GENOMIC DNA]</scope>
</reference>
<dbReference type="Proteomes" id="UP001054945">
    <property type="component" value="Unassembled WGS sequence"/>
</dbReference>